<feature type="site" description="Interaction with DNA" evidence="5">
    <location>
        <position position="88"/>
    </location>
</feature>
<evidence type="ECO:0000256" key="6">
    <source>
        <dbReference type="PROSITE-ProRule" id="PRU01384"/>
    </source>
</evidence>
<feature type="site" description="Interaction with DNA" evidence="5">
    <location>
        <position position="90"/>
    </location>
</feature>
<name>A0ABT1D5D2_9PROT</name>
<evidence type="ECO:0000256" key="5">
    <source>
        <dbReference type="HAMAP-Rule" id="MF_00936"/>
    </source>
</evidence>
<dbReference type="PANTHER" id="PTHR43493">
    <property type="entry name" value="DNA GYRASE/TOPOISOMERASE SUBUNIT A"/>
    <property type="match status" value="1"/>
</dbReference>
<evidence type="ECO:0000313" key="9">
    <source>
        <dbReference type="EMBL" id="MCO6417129.1"/>
    </source>
</evidence>
<comment type="function">
    <text evidence="5">Topoisomerase IV is essential for chromosome segregation. It relaxes supercoiled DNA. Performs the decatenation events required during the replication of a circular DNA molecule.</text>
</comment>
<evidence type="ECO:0000256" key="7">
    <source>
        <dbReference type="SAM" id="MobiDB-lite"/>
    </source>
</evidence>
<feature type="domain" description="Topo IIA-type catalytic" evidence="8">
    <location>
        <begin position="44"/>
        <end position="540"/>
    </location>
</feature>
<proteinExistence type="inferred from homology"/>
<dbReference type="SMART" id="SM00434">
    <property type="entry name" value="TOP4c"/>
    <property type="match status" value="1"/>
</dbReference>
<evidence type="ECO:0000256" key="4">
    <source>
        <dbReference type="ARBA" id="ARBA00023235"/>
    </source>
</evidence>
<comment type="subcellular location">
    <subcellularLocation>
        <location evidence="5">Cell membrane</location>
        <topology evidence="5">Peripheral membrane protein</topology>
    </subcellularLocation>
</comment>
<accession>A0ABT1D5D2</accession>
<feature type="site" description="Transition state stabilizer" evidence="5">
    <location>
        <position position="131"/>
    </location>
</feature>
<dbReference type="InterPro" id="IPR013760">
    <property type="entry name" value="Topo_IIA-like_dom_sf"/>
</dbReference>
<feature type="region of interest" description="Disordered" evidence="7">
    <location>
        <begin position="1"/>
        <end position="20"/>
    </location>
</feature>
<dbReference type="HAMAP" id="MF_00936">
    <property type="entry name" value="ParC_type1"/>
    <property type="match status" value="1"/>
</dbReference>
<evidence type="ECO:0000313" key="10">
    <source>
        <dbReference type="Proteomes" id="UP001523392"/>
    </source>
</evidence>
<gene>
    <name evidence="5" type="primary">parC</name>
    <name evidence="9" type="ORF">JYK14_13290</name>
</gene>
<feature type="region of interest" description="Disordered" evidence="7">
    <location>
        <begin position="775"/>
        <end position="796"/>
    </location>
</feature>
<keyword evidence="10" id="KW-1185">Reference proteome</keyword>
<dbReference type="InterPro" id="IPR005742">
    <property type="entry name" value="TopoIV_A_Gneg"/>
</dbReference>
<dbReference type="InterPro" id="IPR050220">
    <property type="entry name" value="Type_II_DNA_Topoisomerases"/>
</dbReference>
<dbReference type="InterPro" id="IPR013758">
    <property type="entry name" value="Topo_IIA_A/C_ab"/>
</dbReference>
<dbReference type="SUPFAM" id="SSF56719">
    <property type="entry name" value="Type II DNA topoisomerase"/>
    <property type="match status" value="1"/>
</dbReference>
<keyword evidence="3 5" id="KW-0238">DNA-binding</keyword>
<feature type="active site" description="O-(5'-phospho-DNA)-tyrosine intermediate" evidence="5 6">
    <location>
        <position position="132"/>
    </location>
</feature>
<keyword evidence="5" id="KW-0472">Membrane</keyword>
<keyword evidence="4 5" id="KW-0413">Isomerase</keyword>
<comment type="caution">
    <text evidence="9">The sequence shown here is derived from an EMBL/GenBank/DDBJ whole genome shotgun (WGS) entry which is preliminary data.</text>
</comment>
<evidence type="ECO:0000259" key="8">
    <source>
        <dbReference type="PROSITE" id="PS52040"/>
    </source>
</evidence>
<dbReference type="InterPro" id="IPR013757">
    <property type="entry name" value="Topo_IIA_A_a_sf"/>
</dbReference>
<dbReference type="InterPro" id="IPR035516">
    <property type="entry name" value="Gyrase/topoIV_suA_C"/>
</dbReference>
<dbReference type="Gene3D" id="2.120.10.90">
    <property type="entry name" value="DNA gyrase/topoisomerase IV, subunit A, C-terminal"/>
    <property type="match status" value="1"/>
</dbReference>
<dbReference type="Gene3D" id="1.10.268.10">
    <property type="entry name" value="Topoisomerase, domain 3"/>
    <property type="match status" value="1"/>
</dbReference>
<comment type="similarity">
    <text evidence="5">Belongs to the type II topoisomerase GyrA/ParC subunit family. ParC type 1 subfamily.</text>
</comment>
<dbReference type="Proteomes" id="UP001523392">
    <property type="component" value="Unassembled WGS sequence"/>
</dbReference>
<comment type="subunit">
    <text evidence="5">Heterotetramer composed of ParC and ParE.</text>
</comment>
<comment type="catalytic activity">
    <reaction evidence="1 5 6">
        <text>ATP-dependent breakage, passage and rejoining of double-stranded DNA.</text>
        <dbReference type="EC" id="5.6.2.2"/>
    </reaction>
</comment>
<dbReference type="Pfam" id="PF03989">
    <property type="entry name" value="DNA_gyraseA_C"/>
    <property type="match status" value="2"/>
</dbReference>
<dbReference type="InterPro" id="IPR006691">
    <property type="entry name" value="GyrA/parC_rep"/>
</dbReference>
<dbReference type="CDD" id="cd00187">
    <property type="entry name" value="TOP4c"/>
    <property type="match status" value="1"/>
</dbReference>
<reference evidence="9 10" key="1">
    <citation type="submission" date="2021-12" db="EMBL/GenBank/DDBJ databases">
        <title>Siccirubricoccus leaddurans sp. nov., a high concentration Zn2+ tolerance bacterium.</title>
        <authorList>
            <person name="Cao Y."/>
        </authorList>
    </citation>
    <scope>NUCLEOTIDE SEQUENCE [LARGE SCALE GENOMIC DNA]</scope>
    <source>
        <strain evidence="9 10">KC 17139</strain>
    </source>
</reference>
<dbReference type="Pfam" id="PF00521">
    <property type="entry name" value="DNA_topoisoIV"/>
    <property type="match status" value="2"/>
</dbReference>
<dbReference type="Gene3D" id="3.90.199.10">
    <property type="entry name" value="Topoisomerase II, domain 5"/>
    <property type="match status" value="2"/>
</dbReference>
<evidence type="ECO:0000256" key="1">
    <source>
        <dbReference type="ARBA" id="ARBA00000185"/>
    </source>
</evidence>
<dbReference type="EMBL" id="JAFIRR010000082">
    <property type="protein sequence ID" value="MCO6417129.1"/>
    <property type="molecule type" value="Genomic_DNA"/>
</dbReference>
<dbReference type="SUPFAM" id="SSF101904">
    <property type="entry name" value="GyrA/ParC C-terminal domain-like"/>
    <property type="match status" value="1"/>
</dbReference>
<keyword evidence="2 5" id="KW-0799">Topoisomerase</keyword>
<evidence type="ECO:0000256" key="2">
    <source>
        <dbReference type="ARBA" id="ARBA00023029"/>
    </source>
</evidence>
<organism evidence="9 10">
    <name type="scientific">Siccirubricoccus soli</name>
    <dbReference type="NCBI Taxonomy" id="2899147"/>
    <lineage>
        <taxon>Bacteria</taxon>
        <taxon>Pseudomonadati</taxon>
        <taxon>Pseudomonadota</taxon>
        <taxon>Alphaproteobacteria</taxon>
        <taxon>Acetobacterales</taxon>
        <taxon>Roseomonadaceae</taxon>
        <taxon>Siccirubricoccus</taxon>
    </lineage>
</organism>
<dbReference type="InterPro" id="IPR002205">
    <property type="entry name" value="Topo_IIA_dom_A"/>
</dbReference>
<dbReference type="RefSeq" id="WP_252953757.1">
    <property type="nucleotide sequence ID" value="NZ_JAFIRR010000082.1"/>
</dbReference>
<feature type="site" description="Interaction with DNA" evidence="5">
    <location>
        <position position="52"/>
    </location>
</feature>
<keyword evidence="5" id="KW-1003">Cell membrane</keyword>
<dbReference type="PANTHER" id="PTHR43493:SF5">
    <property type="entry name" value="DNA GYRASE SUBUNIT A, CHLOROPLASTIC_MITOCHONDRIAL"/>
    <property type="match status" value="1"/>
</dbReference>
<protein>
    <recommendedName>
        <fullName evidence="5">DNA topoisomerase 4 subunit A</fullName>
        <ecNumber evidence="5">5.6.2.2</ecNumber>
    </recommendedName>
    <alternativeName>
        <fullName evidence="5">Topoisomerase IV subunit A</fullName>
    </alternativeName>
</protein>
<evidence type="ECO:0000256" key="3">
    <source>
        <dbReference type="ARBA" id="ARBA00023125"/>
    </source>
</evidence>
<dbReference type="PROSITE" id="PS52040">
    <property type="entry name" value="TOPO_IIA"/>
    <property type="match status" value="1"/>
</dbReference>
<dbReference type="Gene3D" id="3.30.1360.40">
    <property type="match status" value="1"/>
</dbReference>
<sequence>MPDDIKAPPAPGPEGGATRDTRLADALSERYLAYAMSTIMARSLPDVRDGLKPVHRRLLWAMHQLKLDPDAGFKKCARIVGDVMGKYHPHGDAAIYDAMVRLAQDFAARYPLVEGQGNFGNIDGDNAAAMRYTEARLTEVAQAMLAGIDDDTVDFRATYDGEEQEPVVLPAAFPNLLANGANGIAVGMATSIPPHNAGELCAAALAQLEVFRAQKLTLEQVKLRPGEAGSLLGGAPHPARAEFLDASLAPMLAVVKGPDFPTGGVLVEPPEAIREAYRTGRGGFRVRARWEQEAQKNGTWRIVVTEIPYQVQKAKLIEQIAALLEEKKLPLLGDVRDESTDVVRLVLEPKSRNIDPAMLMETLFRATGLEARIPLNMNVLDADRTPRVMGLPEVLWSWLEHRHEVLVRRTEHRLAAIARRLEILDGYLIVYLNLDEVIRIVREEDKPKEALMAAFGLTEIQANAILDMRLRALRKLEEMEIRKEHKKLSAEQKSLQGLMKSEAKRWDAIGAELEAMQAKFGAGALVKGVAADAHPWVRDPYARRTVTGAALPAVVVDENAFLEREPITVILSEKGWIRAQKGHIPEDAELRFKEGDSLHTWVHAQTTDRLVLFATNGKAYTLKAEAIPRGRGDGQPVRLMVDLTNEDAVLSLHVHREGERFLVASQDGRGFVVKGEDLLAEKRTGKQVLVPEAGKEALLCVPAEGDTVAVIGENRKLLLFPLDQVPEMARGRGVQLQSYKEGGLADAKVFTRKEGLSWRLGDRVRVETDLAPWRGNRAGAGRLPPNGFPRSNRFGE</sequence>
<dbReference type="EC" id="5.6.2.2" evidence="5"/>